<dbReference type="Proteomes" id="UP000315003">
    <property type="component" value="Chromosome"/>
</dbReference>
<gene>
    <name evidence="1" type="ORF">SV7mr_18570</name>
</gene>
<evidence type="ECO:0000313" key="1">
    <source>
        <dbReference type="EMBL" id="QDT59350.1"/>
    </source>
</evidence>
<sequence length="43" mass="4697">MPPRKRITRLARAATSSFVSDQDNGLPTGNQGFKTFKDFIGGL</sequence>
<protein>
    <submittedName>
        <fullName evidence="1">Uncharacterized protein</fullName>
    </submittedName>
</protein>
<keyword evidence="2" id="KW-1185">Reference proteome</keyword>
<evidence type="ECO:0000313" key="2">
    <source>
        <dbReference type="Proteomes" id="UP000315003"/>
    </source>
</evidence>
<dbReference type="EMBL" id="CP036272">
    <property type="protein sequence ID" value="QDT59350.1"/>
    <property type="molecule type" value="Genomic_DNA"/>
</dbReference>
<organism evidence="1 2">
    <name type="scientific">Stieleria bergensis</name>
    <dbReference type="NCBI Taxonomy" id="2528025"/>
    <lineage>
        <taxon>Bacteria</taxon>
        <taxon>Pseudomonadati</taxon>
        <taxon>Planctomycetota</taxon>
        <taxon>Planctomycetia</taxon>
        <taxon>Pirellulales</taxon>
        <taxon>Pirellulaceae</taxon>
        <taxon>Stieleria</taxon>
    </lineage>
</organism>
<accession>A0A517STB4</accession>
<reference evidence="1 2" key="1">
    <citation type="submission" date="2019-02" db="EMBL/GenBank/DDBJ databases">
        <title>Deep-cultivation of Planctomycetes and their phenomic and genomic characterization uncovers novel biology.</title>
        <authorList>
            <person name="Wiegand S."/>
            <person name="Jogler M."/>
            <person name="Boedeker C."/>
            <person name="Pinto D."/>
            <person name="Vollmers J."/>
            <person name="Rivas-Marin E."/>
            <person name="Kohn T."/>
            <person name="Peeters S.H."/>
            <person name="Heuer A."/>
            <person name="Rast P."/>
            <person name="Oberbeckmann S."/>
            <person name="Bunk B."/>
            <person name="Jeske O."/>
            <person name="Meyerdierks A."/>
            <person name="Storesund J.E."/>
            <person name="Kallscheuer N."/>
            <person name="Luecker S."/>
            <person name="Lage O.M."/>
            <person name="Pohl T."/>
            <person name="Merkel B.J."/>
            <person name="Hornburger P."/>
            <person name="Mueller R.-W."/>
            <person name="Bruemmer F."/>
            <person name="Labrenz M."/>
            <person name="Spormann A.M."/>
            <person name="Op den Camp H."/>
            <person name="Overmann J."/>
            <person name="Amann R."/>
            <person name="Jetten M.S.M."/>
            <person name="Mascher T."/>
            <person name="Medema M.H."/>
            <person name="Devos D.P."/>
            <person name="Kaster A.-K."/>
            <person name="Ovreas L."/>
            <person name="Rohde M."/>
            <person name="Galperin M.Y."/>
            <person name="Jogler C."/>
        </authorList>
    </citation>
    <scope>NUCLEOTIDE SEQUENCE [LARGE SCALE GENOMIC DNA]</scope>
    <source>
        <strain evidence="1 2">SV_7m_r</strain>
    </source>
</reference>
<proteinExistence type="predicted"/>
<name>A0A517STB4_9BACT</name>
<dbReference type="AlphaFoldDB" id="A0A517STB4"/>